<dbReference type="SMART" id="SM00530">
    <property type="entry name" value="HTH_XRE"/>
    <property type="match status" value="1"/>
</dbReference>
<dbReference type="Proteomes" id="UP000183413">
    <property type="component" value="Unassembled WGS sequence"/>
</dbReference>
<dbReference type="InterPro" id="IPR043917">
    <property type="entry name" value="DUF5753"/>
</dbReference>
<dbReference type="InParanoid" id="A0A1I5IXQ5"/>
<dbReference type="EMBL" id="FOVH01000008">
    <property type="protein sequence ID" value="SFO65262.1"/>
    <property type="molecule type" value="Genomic_DNA"/>
</dbReference>
<name>A0A1I5IXQ5_9ACTN</name>
<feature type="domain" description="HTH cro/C1-type" evidence="1">
    <location>
        <begin position="21"/>
        <end position="52"/>
    </location>
</feature>
<dbReference type="RefSeq" id="WP_075022141.1">
    <property type="nucleotide sequence ID" value="NZ_FOVH01000008.1"/>
</dbReference>
<dbReference type="STRING" id="1993.SAMN04489713_108145"/>
<dbReference type="Pfam" id="PF13560">
    <property type="entry name" value="HTH_31"/>
    <property type="match status" value="1"/>
</dbReference>
<dbReference type="Pfam" id="PF19054">
    <property type="entry name" value="DUF5753"/>
    <property type="match status" value="1"/>
</dbReference>
<dbReference type="InterPro" id="IPR001387">
    <property type="entry name" value="Cro/C1-type_HTH"/>
</dbReference>
<dbReference type="InterPro" id="IPR010982">
    <property type="entry name" value="Lambda_DNA-bd_dom_sf"/>
</dbReference>
<dbReference type="SUPFAM" id="SSF47413">
    <property type="entry name" value="lambda repressor-like DNA-binding domains"/>
    <property type="match status" value="1"/>
</dbReference>
<dbReference type="PROSITE" id="PS50943">
    <property type="entry name" value="HTH_CROC1"/>
    <property type="match status" value="1"/>
</dbReference>
<dbReference type="Gene3D" id="1.10.260.40">
    <property type="entry name" value="lambda repressor-like DNA-binding domains"/>
    <property type="match status" value="1"/>
</dbReference>
<gene>
    <name evidence="2" type="ORF">SAMN04489713_108145</name>
</gene>
<keyword evidence="3" id="KW-1185">Reference proteome</keyword>
<organism evidence="2 3">
    <name type="scientific">Actinomadura madurae</name>
    <dbReference type="NCBI Taxonomy" id="1993"/>
    <lineage>
        <taxon>Bacteria</taxon>
        <taxon>Bacillati</taxon>
        <taxon>Actinomycetota</taxon>
        <taxon>Actinomycetes</taxon>
        <taxon>Streptosporangiales</taxon>
        <taxon>Thermomonosporaceae</taxon>
        <taxon>Actinomadura</taxon>
    </lineage>
</organism>
<protein>
    <submittedName>
        <fullName evidence="2">Helix-turn-helix domain-containing protein</fullName>
    </submittedName>
</protein>
<evidence type="ECO:0000313" key="3">
    <source>
        <dbReference type="Proteomes" id="UP000183413"/>
    </source>
</evidence>
<sequence>MTTNASPDPKTGLWAFTAYYLRFCRNQRGLSGEAVGRLINASKATVSRIENGVDRLDGSRAALLDRAWETGGLFTLLVWYASIGHDPQWLAELRTFEQRARIIRVFEPLLFSGLLQTEEYARALFTGGGMPDPEPFVKERMERQDVLDRAFVMVLLSEAALRWPVGNPQIMREQLAHVLEIAKRPNVVLRVIPRTFETGAYPGLDGGLKLVTGDTFGEVAYTESSGGGRLVSSPTEVAEYAILFARISAKALPEHRTKELVEQAMEAFSGDDVAQEQSQRHAGRK</sequence>
<accession>A0A1I5IXQ5</accession>
<dbReference type="CDD" id="cd00093">
    <property type="entry name" value="HTH_XRE"/>
    <property type="match status" value="1"/>
</dbReference>
<reference evidence="2 3" key="1">
    <citation type="submission" date="2016-10" db="EMBL/GenBank/DDBJ databases">
        <authorList>
            <person name="de Groot N.N."/>
        </authorList>
    </citation>
    <scope>NUCLEOTIDE SEQUENCE [LARGE SCALE GENOMIC DNA]</scope>
    <source>
        <strain evidence="2 3">DSM 43067</strain>
    </source>
</reference>
<evidence type="ECO:0000259" key="1">
    <source>
        <dbReference type="PROSITE" id="PS50943"/>
    </source>
</evidence>
<proteinExistence type="predicted"/>
<dbReference type="GO" id="GO:0003677">
    <property type="term" value="F:DNA binding"/>
    <property type="evidence" value="ECO:0007669"/>
    <property type="project" value="InterPro"/>
</dbReference>
<dbReference type="AlphaFoldDB" id="A0A1I5IXQ5"/>
<evidence type="ECO:0000313" key="2">
    <source>
        <dbReference type="EMBL" id="SFO65262.1"/>
    </source>
</evidence>